<protein>
    <recommendedName>
        <fullName evidence="1">DUF6888 domain-containing protein</fullName>
    </recommendedName>
</protein>
<proteinExistence type="predicted"/>
<feature type="domain" description="DUF6888" evidence="1">
    <location>
        <begin position="1"/>
        <end position="36"/>
    </location>
</feature>
<reference evidence="2 3" key="1">
    <citation type="journal article" date="2020" name="Sci. Rep.">
        <title>A novel cyanobacterial geosmin producer, revising GeoA distribution and dispersion patterns in Bacteria.</title>
        <authorList>
            <person name="Churro C."/>
            <person name="Semedo-Aguiar A.P."/>
            <person name="Silva A.D."/>
            <person name="Pereira-Leal J.B."/>
            <person name="Leite R.B."/>
        </authorList>
    </citation>
    <scope>NUCLEOTIDE SEQUENCE [LARGE SCALE GENOMIC DNA]</scope>
    <source>
        <strain evidence="2 3">IPMA8</strain>
    </source>
</reference>
<evidence type="ECO:0000313" key="2">
    <source>
        <dbReference type="EMBL" id="NQE33926.1"/>
    </source>
</evidence>
<dbReference type="EMBL" id="SRRZ01000022">
    <property type="protein sequence ID" value="NQE33926.1"/>
    <property type="molecule type" value="Genomic_DNA"/>
</dbReference>
<dbReference type="Proteomes" id="UP000702425">
    <property type="component" value="Unassembled WGS sequence"/>
</dbReference>
<evidence type="ECO:0000313" key="3">
    <source>
        <dbReference type="Proteomes" id="UP000702425"/>
    </source>
</evidence>
<dbReference type="Pfam" id="PF21828">
    <property type="entry name" value="DUF6888"/>
    <property type="match status" value="1"/>
</dbReference>
<gene>
    <name evidence="2" type="ORF">E5S67_01649</name>
</gene>
<comment type="caution">
    <text evidence="2">The sequence shown here is derived from an EMBL/GenBank/DDBJ whole genome shotgun (WGS) entry which is preliminary data.</text>
</comment>
<dbReference type="InterPro" id="IPR054181">
    <property type="entry name" value="DUF6888"/>
</dbReference>
<organism evidence="2 3">
    <name type="scientific">Microcoleus asticus IPMA8</name>
    <dbReference type="NCBI Taxonomy" id="2563858"/>
    <lineage>
        <taxon>Bacteria</taxon>
        <taxon>Bacillati</taxon>
        <taxon>Cyanobacteriota</taxon>
        <taxon>Cyanophyceae</taxon>
        <taxon>Oscillatoriophycideae</taxon>
        <taxon>Oscillatoriales</taxon>
        <taxon>Microcoleaceae</taxon>
        <taxon>Microcoleus</taxon>
        <taxon>Microcoleus asticus</taxon>
    </lineage>
</organism>
<sequence>MYQPIYIVRLDERTNYLYILAGETIEIEIYPNGQWRYCDEQA</sequence>
<accession>A0ABX2CU46</accession>
<keyword evidence="3" id="KW-1185">Reference proteome</keyword>
<evidence type="ECO:0000259" key="1">
    <source>
        <dbReference type="Pfam" id="PF21828"/>
    </source>
</evidence>
<name>A0ABX2CU46_9CYAN</name>